<comment type="caution">
    <text evidence="3">The sequence shown here is derived from an EMBL/GenBank/DDBJ whole genome shotgun (WGS) entry which is preliminary data.</text>
</comment>
<evidence type="ECO:0000259" key="2">
    <source>
        <dbReference type="SMART" id="SM00066"/>
    </source>
</evidence>
<dbReference type="InterPro" id="IPR001138">
    <property type="entry name" value="Zn2Cys6_DnaBD"/>
</dbReference>
<gene>
    <name evidence="3" type="ORF">TOPH_01905</name>
</gene>
<reference evidence="3 4" key="1">
    <citation type="journal article" date="2015" name="BMC Genomics">
        <title>The genome of the truffle-parasite Tolypocladium ophioglossoides and the evolution of antifungal peptaibiotics.</title>
        <authorList>
            <person name="Quandt C.A."/>
            <person name="Bushley K.E."/>
            <person name="Spatafora J.W."/>
        </authorList>
    </citation>
    <scope>NUCLEOTIDE SEQUENCE [LARGE SCALE GENOMIC DNA]</scope>
    <source>
        <strain evidence="3 4">CBS 100239</strain>
    </source>
</reference>
<dbReference type="Gene3D" id="4.10.240.10">
    <property type="entry name" value="Zn(2)-C6 fungal-type DNA-binding domain"/>
    <property type="match status" value="1"/>
</dbReference>
<dbReference type="CDD" id="cd00067">
    <property type="entry name" value="GAL4"/>
    <property type="match status" value="1"/>
</dbReference>
<dbReference type="OrthoDB" id="2574141at2759"/>
<evidence type="ECO:0000313" key="4">
    <source>
        <dbReference type="Proteomes" id="UP000036947"/>
    </source>
</evidence>
<organism evidence="3 4">
    <name type="scientific">Tolypocladium ophioglossoides (strain CBS 100239)</name>
    <name type="common">Snaketongue truffleclub</name>
    <name type="synonym">Elaphocordyceps ophioglossoides</name>
    <dbReference type="NCBI Taxonomy" id="1163406"/>
    <lineage>
        <taxon>Eukaryota</taxon>
        <taxon>Fungi</taxon>
        <taxon>Dikarya</taxon>
        <taxon>Ascomycota</taxon>
        <taxon>Pezizomycotina</taxon>
        <taxon>Sordariomycetes</taxon>
        <taxon>Hypocreomycetidae</taxon>
        <taxon>Hypocreales</taxon>
        <taxon>Ophiocordycipitaceae</taxon>
        <taxon>Tolypocladium</taxon>
    </lineage>
</organism>
<keyword evidence="4" id="KW-1185">Reference proteome</keyword>
<evidence type="ECO:0000256" key="1">
    <source>
        <dbReference type="ARBA" id="ARBA00023242"/>
    </source>
</evidence>
<protein>
    <submittedName>
        <fullName evidence="3">Transcription factor ACEII</fullName>
    </submittedName>
</protein>
<dbReference type="InterPro" id="IPR036864">
    <property type="entry name" value="Zn2-C6_fun-type_DNA-bd_sf"/>
</dbReference>
<dbReference type="GO" id="GO:0008270">
    <property type="term" value="F:zinc ion binding"/>
    <property type="evidence" value="ECO:0007669"/>
    <property type="project" value="InterPro"/>
</dbReference>
<dbReference type="EMBL" id="LFRF01000003">
    <property type="protein sequence ID" value="KND93814.1"/>
    <property type="molecule type" value="Genomic_DNA"/>
</dbReference>
<name>A0A0L0NID9_TOLOC</name>
<dbReference type="Proteomes" id="UP000036947">
    <property type="component" value="Unassembled WGS sequence"/>
</dbReference>
<dbReference type="SUPFAM" id="SSF57701">
    <property type="entry name" value="Zn2/Cys6 DNA-binding domain"/>
    <property type="match status" value="1"/>
</dbReference>
<evidence type="ECO:0000313" key="3">
    <source>
        <dbReference type="EMBL" id="KND93814.1"/>
    </source>
</evidence>
<accession>A0A0L0NID9</accession>
<dbReference type="GO" id="GO:0000981">
    <property type="term" value="F:DNA-binding transcription factor activity, RNA polymerase II-specific"/>
    <property type="evidence" value="ECO:0007669"/>
    <property type="project" value="InterPro"/>
</dbReference>
<dbReference type="Pfam" id="PF00172">
    <property type="entry name" value="Zn_clus"/>
    <property type="match status" value="1"/>
</dbReference>
<proteinExistence type="predicted"/>
<dbReference type="AlphaFoldDB" id="A0A0L0NID9"/>
<dbReference type="SMART" id="SM00066">
    <property type="entry name" value="GAL4"/>
    <property type="match status" value="1"/>
</dbReference>
<sequence>MEDLRQAGDRCHDKKLRCPKPPGAINCSRCARANVPCIFSPPTRPLRPGSHSVPFDWSSFPALDLATPPQPTSDTPLAGTATAKLAEILVALDRIWRLLSSQESHQDVQRQLGQCADDVGSAVLKLSVRHVHVTESARADEGEAILPDCGHPNGILNERSRLPSFDHAMLNLLLACHLRLLDVLDSLAVLAQTCANLASSLPDYDPKFDVPEIRIGSFIAPKNTAASIFISMVLDLHILLMDKSRKLVAILSSPGANTALTREAEMIGLQFDILRDRADATLQEMEKLKDHLVSAGVLRGVSSLLHPHIQAQLFRSPVLPGPEVRPEATWEPPDGLVILVEELCRQKSPDLCPSRYETSFSKTLTFLLTSMHPSVVDDGEAEESGGLAHASYCGETVMVQYPE</sequence>
<keyword evidence="1" id="KW-0539">Nucleus</keyword>
<feature type="domain" description="Zn(2)-C6 fungal-type" evidence="2">
    <location>
        <begin position="2"/>
        <end position="48"/>
    </location>
</feature>
<dbReference type="STRING" id="1163406.A0A0L0NID9"/>